<reference evidence="1 2" key="1">
    <citation type="journal article" date="2023" name="G3 (Bethesda)">
        <title>A chromosome-length genome assembly and annotation of blackberry (Rubus argutus, cv. 'Hillquist').</title>
        <authorList>
            <person name="Bruna T."/>
            <person name="Aryal R."/>
            <person name="Dudchenko O."/>
            <person name="Sargent D.J."/>
            <person name="Mead D."/>
            <person name="Buti M."/>
            <person name="Cavallini A."/>
            <person name="Hytonen T."/>
            <person name="Andres J."/>
            <person name="Pham M."/>
            <person name="Weisz D."/>
            <person name="Mascagni F."/>
            <person name="Usai G."/>
            <person name="Natali L."/>
            <person name="Bassil N."/>
            <person name="Fernandez G.E."/>
            <person name="Lomsadze A."/>
            <person name="Armour M."/>
            <person name="Olukolu B."/>
            <person name="Poorten T."/>
            <person name="Britton C."/>
            <person name="Davik J."/>
            <person name="Ashrafi H."/>
            <person name="Aiden E.L."/>
            <person name="Borodovsky M."/>
            <person name="Worthington M."/>
        </authorList>
    </citation>
    <scope>NUCLEOTIDE SEQUENCE [LARGE SCALE GENOMIC DNA]</scope>
    <source>
        <strain evidence="1">PI 553951</strain>
    </source>
</reference>
<proteinExistence type="predicted"/>
<gene>
    <name evidence="1" type="ORF">M0R45_003345</name>
</gene>
<keyword evidence="2" id="KW-1185">Reference proteome</keyword>
<organism evidence="1 2">
    <name type="scientific">Rubus argutus</name>
    <name type="common">Southern blackberry</name>
    <dbReference type="NCBI Taxonomy" id="59490"/>
    <lineage>
        <taxon>Eukaryota</taxon>
        <taxon>Viridiplantae</taxon>
        <taxon>Streptophyta</taxon>
        <taxon>Embryophyta</taxon>
        <taxon>Tracheophyta</taxon>
        <taxon>Spermatophyta</taxon>
        <taxon>Magnoliopsida</taxon>
        <taxon>eudicotyledons</taxon>
        <taxon>Gunneridae</taxon>
        <taxon>Pentapetalae</taxon>
        <taxon>rosids</taxon>
        <taxon>fabids</taxon>
        <taxon>Rosales</taxon>
        <taxon>Rosaceae</taxon>
        <taxon>Rosoideae</taxon>
        <taxon>Rosoideae incertae sedis</taxon>
        <taxon>Rubus</taxon>
    </lineage>
</organism>
<accession>A0AAW1YG40</accession>
<dbReference type="Proteomes" id="UP001457282">
    <property type="component" value="Unassembled WGS sequence"/>
</dbReference>
<evidence type="ECO:0008006" key="3">
    <source>
        <dbReference type="Google" id="ProtNLM"/>
    </source>
</evidence>
<dbReference type="EMBL" id="JBEDUW010000001">
    <property type="protein sequence ID" value="KAK9947733.1"/>
    <property type="molecule type" value="Genomic_DNA"/>
</dbReference>
<protein>
    <recommendedName>
        <fullName evidence="3">Pentatricopeptide repeat-containing protein</fullName>
    </recommendedName>
</protein>
<evidence type="ECO:0000313" key="1">
    <source>
        <dbReference type="EMBL" id="KAK9947733.1"/>
    </source>
</evidence>
<name>A0AAW1YG40_RUBAR</name>
<dbReference type="AlphaFoldDB" id="A0AAW1YG40"/>
<sequence length="98" mass="11229">MIFTLEIPAKFKLFSVRNIVTLKTLRYYTCATALYQPPNLYHFLQLSITLRSLLLVQQAHSRVLTHGLQQNPFIVAKLISAYARFGDPTKSKLVFDSV</sequence>
<evidence type="ECO:0000313" key="2">
    <source>
        <dbReference type="Proteomes" id="UP001457282"/>
    </source>
</evidence>
<comment type="caution">
    <text evidence="1">The sequence shown here is derived from an EMBL/GenBank/DDBJ whole genome shotgun (WGS) entry which is preliminary data.</text>
</comment>